<keyword evidence="2" id="KW-0812">Transmembrane</keyword>
<evidence type="ECO:0000256" key="2">
    <source>
        <dbReference type="SAM" id="Phobius"/>
    </source>
</evidence>
<dbReference type="GO" id="GO:0008202">
    <property type="term" value="P:steroid metabolic process"/>
    <property type="evidence" value="ECO:0007669"/>
    <property type="project" value="TreeGrafter"/>
</dbReference>
<feature type="compositionally biased region" description="Low complexity" evidence="1">
    <location>
        <begin position="517"/>
        <end position="527"/>
    </location>
</feature>
<sequence>MPDTIEKVEEYLESLEEYFFSSLAAATTDLPNVHEAVNRLWVDISRYGPGMPSFPEIHLPALGDFQIPPPPPPPPPPVHISLFNKSTNWVKKHPWIISTVVVGVVGGGLLAGYGSLHARKRNNYKVKSQSHERRQVVVVLGGDVPLALPLILELESKGYIVIASVPTPEAIAILEQKCHGYVRALVLDPHEPATIPVFLRSLTSTLSRRFPTTASGDPYASPSSHPYIQSVICLLTLPSSSVPSIRAPLEHISLHNTYLPFLSATHITPLQVLQALMPLLRTGSARARDKGSKSIIVCLPAIEARVGLPFSSMQSMSAASTLRAVEVLRREINLAALTGESESMKNIKVVVADIGAFGADPYSTITPHESVSMEEWSPSEKLAYGPAFASISHTTCQPASRWQTMTVVKSGHRFGVPRTPTDVGVFVNKIVSVVTGGRHNTYFFGLGRSVGQIRNWIRGERFSIGAGANTYRVASYLPSSLLDILLNIPHFLISARNRLLPVEPFILPPPDTVPHGAAPKPAEASAAIKQAPSESEHDISGNSSEADVESNASSGMASSWISLQSREDHSGLAESQP</sequence>
<evidence type="ECO:0000313" key="4">
    <source>
        <dbReference type="Proteomes" id="UP000717328"/>
    </source>
</evidence>
<protein>
    <recommendedName>
        <fullName evidence="5">DUF1776-domain-containing protein</fullName>
    </recommendedName>
</protein>
<reference evidence="3" key="2">
    <citation type="submission" date="2021-10" db="EMBL/GenBank/DDBJ databases">
        <title>Phylogenomics reveals ancestral predisposition of the termite-cultivated fungus Termitomyces towards a domesticated lifestyle.</title>
        <authorList>
            <person name="Auxier B."/>
            <person name="Grum-Grzhimaylo A."/>
            <person name="Cardenas M.E."/>
            <person name="Lodge J.D."/>
            <person name="Laessoe T."/>
            <person name="Pedersen O."/>
            <person name="Smith M.E."/>
            <person name="Kuyper T.W."/>
            <person name="Franco-Molano E.A."/>
            <person name="Baroni T.J."/>
            <person name="Aanen D.K."/>
        </authorList>
    </citation>
    <scope>NUCLEOTIDE SEQUENCE</scope>
    <source>
        <strain evidence="3">D49</strain>
    </source>
</reference>
<feature type="region of interest" description="Disordered" evidence="1">
    <location>
        <begin position="511"/>
        <end position="577"/>
    </location>
</feature>
<accession>A0A9P7FQE0</accession>
<feature type="transmembrane region" description="Helical" evidence="2">
    <location>
        <begin position="95"/>
        <end position="116"/>
    </location>
</feature>
<dbReference type="InterPro" id="IPR013952">
    <property type="entry name" value="DUF1776_fun"/>
</dbReference>
<evidence type="ECO:0000256" key="1">
    <source>
        <dbReference type="SAM" id="MobiDB-lite"/>
    </source>
</evidence>
<reference evidence="3" key="1">
    <citation type="submission" date="2021-02" db="EMBL/GenBank/DDBJ databases">
        <authorList>
            <person name="Nieuwenhuis M."/>
            <person name="Van De Peppel L.J.J."/>
        </authorList>
    </citation>
    <scope>NUCLEOTIDE SEQUENCE</scope>
    <source>
        <strain evidence="3">D49</strain>
    </source>
</reference>
<feature type="compositionally biased region" description="Polar residues" evidence="1">
    <location>
        <begin position="540"/>
        <end position="564"/>
    </location>
</feature>
<comment type="caution">
    <text evidence="3">The sequence shown here is derived from an EMBL/GenBank/DDBJ whole genome shotgun (WGS) entry which is preliminary data.</text>
</comment>
<organism evidence="3 4">
    <name type="scientific">Sphagnurus paluster</name>
    <dbReference type="NCBI Taxonomy" id="117069"/>
    <lineage>
        <taxon>Eukaryota</taxon>
        <taxon>Fungi</taxon>
        <taxon>Dikarya</taxon>
        <taxon>Basidiomycota</taxon>
        <taxon>Agaricomycotina</taxon>
        <taxon>Agaricomycetes</taxon>
        <taxon>Agaricomycetidae</taxon>
        <taxon>Agaricales</taxon>
        <taxon>Tricholomatineae</taxon>
        <taxon>Lyophyllaceae</taxon>
        <taxon>Sphagnurus</taxon>
    </lineage>
</organism>
<keyword evidence="4" id="KW-1185">Reference proteome</keyword>
<dbReference type="AlphaFoldDB" id="A0A9P7FQE0"/>
<name>A0A9P7FQE0_9AGAR</name>
<dbReference type="EMBL" id="JABCKI010005937">
    <property type="protein sequence ID" value="KAG5636414.1"/>
    <property type="molecule type" value="Genomic_DNA"/>
</dbReference>
<dbReference type="Pfam" id="PF08643">
    <property type="entry name" value="DUF1776"/>
    <property type="match status" value="1"/>
</dbReference>
<proteinExistence type="predicted"/>
<keyword evidence="2" id="KW-0472">Membrane</keyword>
<evidence type="ECO:0008006" key="5">
    <source>
        <dbReference type="Google" id="ProtNLM"/>
    </source>
</evidence>
<dbReference type="OrthoDB" id="5308060at2759"/>
<dbReference type="GO" id="GO:0016491">
    <property type="term" value="F:oxidoreductase activity"/>
    <property type="evidence" value="ECO:0007669"/>
    <property type="project" value="TreeGrafter"/>
</dbReference>
<evidence type="ECO:0000313" key="3">
    <source>
        <dbReference type="EMBL" id="KAG5636414.1"/>
    </source>
</evidence>
<keyword evidence="2" id="KW-1133">Transmembrane helix</keyword>
<dbReference type="PANTHER" id="PTHR43313">
    <property type="entry name" value="SHORT-CHAIN DEHYDROGENASE/REDUCTASE FAMILY 9C"/>
    <property type="match status" value="1"/>
</dbReference>
<dbReference type="Proteomes" id="UP000717328">
    <property type="component" value="Unassembled WGS sequence"/>
</dbReference>
<dbReference type="PANTHER" id="PTHR43313:SF1">
    <property type="entry name" value="3BETA-HYDROXYSTEROID DEHYDROGENASE DHS-16"/>
    <property type="match status" value="1"/>
</dbReference>
<gene>
    <name evidence="3" type="ORF">H0H81_008155</name>
</gene>